<feature type="compositionally biased region" description="Polar residues" evidence="1">
    <location>
        <begin position="1"/>
        <end position="18"/>
    </location>
</feature>
<reference evidence="2" key="1">
    <citation type="submission" date="2022-09" db="EMBL/GenBank/DDBJ databases">
        <title>Fusarium specimens isolated from Avocado Roots.</title>
        <authorList>
            <person name="Stajich J."/>
            <person name="Roper C."/>
            <person name="Heimlech-Rivalta G."/>
        </authorList>
    </citation>
    <scope>NUCLEOTIDE SEQUENCE</scope>
    <source>
        <strain evidence="2">CF00136</strain>
    </source>
</reference>
<dbReference type="Proteomes" id="UP001152049">
    <property type="component" value="Unassembled WGS sequence"/>
</dbReference>
<protein>
    <submittedName>
        <fullName evidence="2">Uncharacterized protein</fullName>
    </submittedName>
</protein>
<evidence type="ECO:0000256" key="1">
    <source>
        <dbReference type="SAM" id="MobiDB-lite"/>
    </source>
</evidence>
<proteinExistence type="predicted"/>
<dbReference type="AlphaFoldDB" id="A0A9W8VDM7"/>
<feature type="region of interest" description="Disordered" evidence="1">
    <location>
        <begin position="1"/>
        <end position="51"/>
    </location>
</feature>
<evidence type="ECO:0000313" key="3">
    <source>
        <dbReference type="Proteomes" id="UP001152049"/>
    </source>
</evidence>
<keyword evidence="3" id="KW-1185">Reference proteome</keyword>
<organism evidence="2 3">
    <name type="scientific">Fusarium torreyae</name>
    <dbReference type="NCBI Taxonomy" id="1237075"/>
    <lineage>
        <taxon>Eukaryota</taxon>
        <taxon>Fungi</taxon>
        <taxon>Dikarya</taxon>
        <taxon>Ascomycota</taxon>
        <taxon>Pezizomycotina</taxon>
        <taxon>Sordariomycetes</taxon>
        <taxon>Hypocreomycetidae</taxon>
        <taxon>Hypocreales</taxon>
        <taxon>Nectriaceae</taxon>
        <taxon>Fusarium</taxon>
    </lineage>
</organism>
<accession>A0A9W8VDM7</accession>
<gene>
    <name evidence="2" type="ORF">NW762_008410</name>
</gene>
<comment type="caution">
    <text evidence="2">The sequence shown here is derived from an EMBL/GenBank/DDBJ whole genome shotgun (WGS) entry which is preliminary data.</text>
</comment>
<name>A0A9W8VDM7_9HYPO</name>
<evidence type="ECO:0000313" key="2">
    <source>
        <dbReference type="EMBL" id="KAJ4258261.1"/>
    </source>
</evidence>
<dbReference type="EMBL" id="JAOQAZ010000016">
    <property type="protein sequence ID" value="KAJ4258261.1"/>
    <property type="molecule type" value="Genomic_DNA"/>
</dbReference>
<sequence>MSFLSESAPISRQSSRRAMTSYPLESESVTRPLQYTGRLPNPSGYHSNADGAEQNWNLWAAKRLAEIETNIASNTLLWNSLTDQIAKAQVTKQQNDPEETTREMFVASNMRDTAVRNSIASRKAFANLFQAIQIGGDMASPQM</sequence>